<sequence length="1198" mass="132507">MMGVTDSPIADLKDTLLPWASTAEAALSARMREVDLFVDLDISGDQLERYTRFFGTFLQRQLAAGSSPESLLAVCPALTAATLIARAARFNKVGQLPQEYWAGLGLEPTPDRVSCVEGKYAHILSAAGLNPMDEAVGGPDGEVGRLFMHVGIATDWLPEIIERIDSRRLEGTALENATEEASAVVEQFSGEELQVGPLCTLQPDIATRLFTPIVRIIRHAAANPVTWEYSVPALKLPSLIFEDLVEELRERPAGTLRRRHSVGVAQREDQPRLRLDVPRNRIVLRLPSQPLPPVEEDDTAEIRWRVDVDGQPFSFRTGRSEHLGRCVSEILDIPVRRPMREINVHNLTHGQHWTLPVIGGEDPALIFSERGVDLTRLESLHRVAVDVVCPADTVAVDPVQDRPVTVVWERAMKTWEGWVIRRLDLTDALSLYIEKPGEHRPAMNTMRAVDPRQRVLFIEPDDVAEAVETVTGQRIHSSSLRVEFPPTVSCSSEIWHLSVSAYAGPGEMGVDVSEEEPLEVPAEGGVFDVFDPEAYDSPWVGEYLVRLRGPRNESFRHEFALIEGLRVTVDIEGASAQTRLPLTTGLSPATVVFHPGVKPFEEIPPITLGAGDRYATTVVETDAGDALPIVVNPPRLRYQLPLTGEDPLWRTEAMRMAASWVDTDTRFRVRPGAPITDPRFVVRDRHGAPACTVKLTTQDNVTWWAELSRIASTLKLLSQGTCELEFIDERAGRRVSVRMARIVEDSSLDVTYGDHHRIEITSDDPSRLEGKAMWVWPLTAPWESARYVKIGETLPPELRDAGPLAVQLVMCDRFNFLRAPEFPGPRAVRVEHEGFFGSDDMSDPFAQLSSFLAGESAEPPRDAQVLPTLWDVLAGGLKNHLDSDYDNAVMNDLRSSLQTALTAHPAASMHAMSQSLVPAADRPAQYIQSGLVHVVTSSKEDEELARQVSDEGGDQMGGRTRRSDAPWIAAMEILHDLFHEEEGSLRSKELRQELVDAAGPTLLQTAETGRDSTLETACIDATTVHIAQMDPAQQKAVLDAFFGGAGVVPDALSDENTRLISVFETFSKRERLSQLLGNPELMTAAVKILRRVKSTNRQLYLSARVRFDRLDGVDTDNPANRWALAPVLSMVFALAARMHAHGKLTSVGKLPRVYPTWSEMARLVPDLVTGDLVSAEAMVLGIFGPDLQEDVQEEHEAE</sequence>
<protein>
    <submittedName>
        <fullName evidence="1">Uncharacterized protein</fullName>
    </submittedName>
</protein>
<organism evidence="1 2">
    <name type="scientific">Corynebacterium anserum</name>
    <dbReference type="NCBI Taxonomy" id="2684406"/>
    <lineage>
        <taxon>Bacteria</taxon>
        <taxon>Bacillati</taxon>
        <taxon>Actinomycetota</taxon>
        <taxon>Actinomycetes</taxon>
        <taxon>Mycobacteriales</taxon>
        <taxon>Corynebacteriaceae</taxon>
        <taxon>Corynebacterium</taxon>
    </lineage>
</organism>
<evidence type="ECO:0000313" key="2">
    <source>
        <dbReference type="Proteomes" id="UP000515275"/>
    </source>
</evidence>
<name>A0A7G7YNX5_9CORY</name>
<proteinExistence type="predicted"/>
<reference evidence="1 2" key="1">
    <citation type="submission" date="2019-12" db="EMBL/GenBank/DDBJ databases">
        <title>Corynebacterium sp. nov., isolated from feces of the Anser Albifrons in China.</title>
        <authorList>
            <person name="Liu Q."/>
        </authorList>
    </citation>
    <scope>NUCLEOTIDE SEQUENCE [LARGE SCALE GENOMIC DNA]</scope>
    <source>
        <strain evidence="1 2">23H37-10</strain>
    </source>
</reference>
<dbReference type="AlphaFoldDB" id="A0A7G7YNX5"/>
<accession>A0A7G7YNX5</accession>
<evidence type="ECO:0000313" key="1">
    <source>
        <dbReference type="EMBL" id="QNH96195.1"/>
    </source>
</evidence>
<dbReference type="EMBL" id="CP046883">
    <property type="protein sequence ID" value="QNH96195.1"/>
    <property type="molecule type" value="Genomic_DNA"/>
</dbReference>
<gene>
    <name evidence="1" type="ORF">GP473_05560</name>
</gene>
<dbReference type="Proteomes" id="UP000515275">
    <property type="component" value="Chromosome"/>
</dbReference>
<dbReference type="KEGG" id="cans:GP473_05560"/>
<keyword evidence="2" id="KW-1185">Reference proteome</keyword>